<evidence type="ECO:0008006" key="6">
    <source>
        <dbReference type="Google" id="ProtNLM"/>
    </source>
</evidence>
<dbReference type="AlphaFoldDB" id="A0A1R0WUT6"/>
<feature type="domain" description="Fibronectin type-III" evidence="2">
    <location>
        <begin position="333"/>
        <end position="422"/>
    </location>
</feature>
<dbReference type="Pfam" id="PF00041">
    <property type="entry name" value="fn3"/>
    <property type="match status" value="3"/>
</dbReference>
<dbReference type="Pfam" id="PF00395">
    <property type="entry name" value="SLH"/>
    <property type="match status" value="3"/>
</dbReference>
<dbReference type="PROSITE" id="PS51272">
    <property type="entry name" value="SLH"/>
    <property type="match status" value="3"/>
</dbReference>
<dbReference type="SUPFAM" id="SSF49265">
    <property type="entry name" value="Fibronectin type III"/>
    <property type="match status" value="2"/>
</dbReference>
<reference evidence="4 5" key="1">
    <citation type="submission" date="2016-10" db="EMBL/GenBank/DDBJ databases">
        <title>Paenibacillus species isolates.</title>
        <authorList>
            <person name="Beno S.M."/>
        </authorList>
    </citation>
    <scope>NUCLEOTIDE SEQUENCE [LARGE SCALE GENOMIC DNA]</scope>
    <source>
        <strain evidence="4 5">FSL H7-0604</strain>
    </source>
</reference>
<dbReference type="InterPro" id="IPR001119">
    <property type="entry name" value="SLH_dom"/>
</dbReference>
<feature type="domain" description="SLH" evidence="3">
    <location>
        <begin position="831"/>
        <end position="890"/>
    </location>
</feature>
<feature type="domain" description="SLH" evidence="3">
    <location>
        <begin position="700"/>
        <end position="763"/>
    </location>
</feature>
<name>A0A1R0WUT6_9BACL</name>
<feature type="compositionally biased region" description="Low complexity" evidence="1">
    <location>
        <begin position="443"/>
        <end position="473"/>
    </location>
</feature>
<dbReference type="CDD" id="cd00063">
    <property type="entry name" value="FN3"/>
    <property type="match status" value="3"/>
</dbReference>
<sequence length="890" mass="92623">VEGVAQVDLKLNKAGAQAVMFSQAGVASPAAMALNIVPVAGSTATMKLTTDVSAPQANGGSFAQQPVITLLDQFGNVNIGDSSTVVTVSKKDTGSWTLTGNTTLTAVAGVISFTDLGATNAAGITGAQLAFDATGLAEITSAVIDLTWPELAAPSIESVTAGNGHIRITWSPVYGTDSYAVYQSTASGVYGAEVATISGSENSYDAVGLINGTAYYFIVKAVNPDGISAASNEVTRTPQVPAPGAPILHSPVASNGIIGLTWDPVKGAIGYTIYQGITSGIYETQVATVSESVYNYDVTGLTNGQSYYFVVKASNPGGESAASNEVSTKPRTSPSAPTGLIAVAGDGEATVTFAVPDSNGGTPITNYEVTASPGNIVTVGATSPITVTGLANATTYSFTVKAINSAGSSVASEVSNSVTPKSSTEVEVTPTPTPPTPTPTPTESPTSTPTSPPSTTAPTATAGSTATATATPSSSMVEVLVNGKVENAGTATISEHNGQTVTTIVVDQAKIEQRIEKEDQNAIITIPVTATSDVIIGELNGQIIKDMEQKQALLIIRTPKGTYTISVAQIDISAISKQFGTDIALQDVKVQISISVPTADALKRIEMLAANEKLTLVAQPLDFTVKVTYAGKTVELTKFNTYVERTIPLADGVDLKKITTGLVLEAGGTFRHVPTQIVAIDGKHFAKIHSLTNSTYFVVQDPQNFKDVATHWAKDIVNEMASRKVINGVGDDLFNPNLEITRAEFAAIIVRGLGLKLESGTTSFTDVKVSDWYNDAVQTAYSYKLINGFEDGTFHPTDKITREQAMSIIAKAMVITDLKTNLPAKEASELLSIYTDANEASDWAKSGIADSLQAGIITGRSGNVLAPQAFITRVEVAAIIQRLLQQSDLI</sequence>
<dbReference type="InterPro" id="IPR036116">
    <property type="entry name" value="FN3_sf"/>
</dbReference>
<dbReference type="InterPro" id="IPR051465">
    <property type="entry name" value="Cell_Envelope_Struct_Comp"/>
</dbReference>
<evidence type="ECO:0000259" key="3">
    <source>
        <dbReference type="PROSITE" id="PS51272"/>
    </source>
</evidence>
<comment type="caution">
    <text evidence="4">The sequence shown here is derived from an EMBL/GenBank/DDBJ whole genome shotgun (WGS) entry which is preliminary data.</text>
</comment>
<feature type="region of interest" description="Disordered" evidence="1">
    <location>
        <begin position="408"/>
        <end position="473"/>
    </location>
</feature>
<dbReference type="PANTHER" id="PTHR43308:SF5">
    <property type="entry name" value="S-LAYER PROTEIN _ PEPTIDOGLYCAN ENDO-BETA-N-ACETYLGLUCOSAMINIDASE"/>
    <property type="match status" value="1"/>
</dbReference>
<organism evidence="4 5">
    <name type="scientific">Paenibacillus odorifer</name>
    <dbReference type="NCBI Taxonomy" id="189426"/>
    <lineage>
        <taxon>Bacteria</taxon>
        <taxon>Bacillati</taxon>
        <taxon>Bacillota</taxon>
        <taxon>Bacilli</taxon>
        <taxon>Bacillales</taxon>
        <taxon>Paenibacillaceae</taxon>
        <taxon>Paenibacillus</taxon>
    </lineage>
</organism>
<evidence type="ECO:0000256" key="1">
    <source>
        <dbReference type="SAM" id="MobiDB-lite"/>
    </source>
</evidence>
<dbReference type="SMART" id="SM00060">
    <property type="entry name" value="FN3"/>
    <property type="match status" value="3"/>
</dbReference>
<dbReference type="InterPro" id="IPR003961">
    <property type="entry name" value="FN3_dom"/>
</dbReference>
<proteinExistence type="predicted"/>
<dbReference type="PANTHER" id="PTHR43308">
    <property type="entry name" value="OUTER MEMBRANE PROTEIN ALPHA-RELATED"/>
    <property type="match status" value="1"/>
</dbReference>
<dbReference type="Proteomes" id="UP000187465">
    <property type="component" value="Unassembled WGS sequence"/>
</dbReference>
<dbReference type="Gene3D" id="2.60.40.10">
    <property type="entry name" value="Immunoglobulins"/>
    <property type="match status" value="3"/>
</dbReference>
<feature type="compositionally biased region" description="Pro residues" evidence="1">
    <location>
        <begin position="431"/>
        <end position="442"/>
    </location>
</feature>
<dbReference type="InterPro" id="IPR013783">
    <property type="entry name" value="Ig-like_fold"/>
</dbReference>
<gene>
    <name evidence="4" type="ORF">BJP51_31930</name>
</gene>
<accession>A0A1R0WUT6</accession>
<evidence type="ECO:0000313" key="4">
    <source>
        <dbReference type="EMBL" id="OMD21744.1"/>
    </source>
</evidence>
<feature type="domain" description="SLH" evidence="3">
    <location>
        <begin position="764"/>
        <end position="823"/>
    </location>
</feature>
<dbReference type="EMBL" id="MKQP01000075">
    <property type="protein sequence ID" value="OMD21744.1"/>
    <property type="molecule type" value="Genomic_DNA"/>
</dbReference>
<dbReference type="PROSITE" id="PS50853">
    <property type="entry name" value="FN3"/>
    <property type="match status" value="3"/>
</dbReference>
<feature type="non-terminal residue" evidence="4">
    <location>
        <position position="1"/>
    </location>
</feature>
<feature type="domain" description="Fibronectin type-III" evidence="2">
    <location>
        <begin position="150"/>
        <end position="243"/>
    </location>
</feature>
<evidence type="ECO:0000259" key="2">
    <source>
        <dbReference type="PROSITE" id="PS50853"/>
    </source>
</evidence>
<feature type="compositionally biased region" description="Polar residues" evidence="1">
    <location>
        <begin position="408"/>
        <end position="421"/>
    </location>
</feature>
<dbReference type="RefSeq" id="WP_076179831.1">
    <property type="nucleotide sequence ID" value="NZ_MKQP01000075.1"/>
</dbReference>
<evidence type="ECO:0000313" key="5">
    <source>
        <dbReference type="Proteomes" id="UP000187465"/>
    </source>
</evidence>
<feature type="domain" description="Fibronectin type-III" evidence="2">
    <location>
        <begin position="245"/>
        <end position="331"/>
    </location>
</feature>
<protein>
    <recommendedName>
        <fullName evidence="6">Adhesin</fullName>
    </recommendedName>
</protein>